<evidence type="ECO:0000313" key="1">
    <source>
        <dbReference type="EMBL" id="EIT71170.1"/>
    </source>
</evidence>
<organism evidence="1 2">
    <name type="scientific">Hydrocarboniphaga effusa AP103</name>
    <dbReference type="NCBI Taxonomy" id="1172194"/>
    <lineage>
        <taxon>Bacteria</taxon>
        <taxon>Pseudomonadati</taxon>
        <taxon>Pseudomonadota</taxon>
        <taxon>Gammaproteobacteria</taxon>
        <taxon>Nevskiales</taxon>
        <taxon>Nevskiaceae</taxon>
        <taxon>Hydrocarboniphaga</taxon>
    </lineage>
</organism>
<dbReference type="Gene3D" id="3.30.530.20">
    <property type="match status" value="1"/>
</dbReference>
<dbReference type="RefSeq" id="WP_007184261.1">
    <property type="nucleotide sequence ID" value="NZ_AKGD01000001.1"/>
</dbReference>
<proteinExistence type="predicted"/>
<sequence>MLKIMLIVVVLAIVGLLAYASTKPDAFRVQRSLTIHAPADKLFALVDDLSAWKQWSPYEAKDPDMQHRFEGPASGVGAKMAWAGNSQVGEGSMLISESQPDRKIVMQLEFLKPMQAQHVATFDFASNGDTTTVSWAMEGKANLVSKLMSVFFDMDQMIGGDFAQGLQNLKKITEPN</sequence>
<dbReference type="EMBL" id="AKGD01000001">
    <property type="protein sequence ID" value="EIT71170.1"/>
    <property type="molecule type" value="Genomic_DNA"/>
</dbReference>
<dbReference type="AlphaFoldDB" id="I8TBG5"/>
<comment type="caution">
    <text evidence="1">The sequence shown here is derived from an EMBL/GenBank/DDBJ whole genome shotgun (WGS) entry which is preliminary data.</text>
</comment>
<evidence type="ECO:0000313" key="2">
    <source>
        <dbReference type="Proteomes" id="UP000003704"/>
    </source>
</evidence>
<evidence type="ECO:0008006" key="3">
    <source>
        <dbReference type="Google" id="ProtNLM"/>
    </source>
</evidence>
<dbReference type="STRING" id="1172194.WQQ_13070"/>
<dbReference type="Pfam" id="PF10604">
    <property type="entry name" value="Polyketide_cyc2"/>
    <property type="match status" value="1"/>
</dbReference>
<gene>
    <name evidence="1" type="ORF">WQQ_13070</name>
</gene>
<dbReference type="SUPFAM" id="SSF55961">
    <property type="entry name" value="Bet v1-like"/>
    <property type="match status" value="1"/>
</dbReference>
<protein>
    <recommendedName>
        <fullName evidence="3">Polyketide cyclase</fullName>
    </recommendedName>
</protein>
<dbReference type="InterPro" id="IPR023393">
    <property type="entry name" value="START-like_dom_sf"/>
</dbReference>
<accession>I8TBG5</accession>
<keyword evidence="2" id="KW-1185">Reference proteome</keyword>
<dbReference type="OrthoDB" id="9807923at2"/>
<reference evidence="1 2" key="1">
    <citation type="journal article" date="2012" name="J. Bacteriol.">
        <title>Genome Sequence of n-Alkane-Degrading Hydrocarboniphaga effusa Strain AP103T (ATCC BAA-332T).</title>
        <authorList>
            <person name="Chang H.K."/>
            <person name="Zylstra G.J."/>
            <person name="Chae J.C."/>
        </authorList>
    </citation>
    <scope>NUCLEOTIDE SEQUENCE [LARGE SCALE GENOMIC DNA]</scope>
    <source>
        <strain evidence="1 2">AP103</strain>
    </source>
</reference>
<dbReference type="Proteomes" id="UP000003704">
    <property type="component" value="Unassembled WGS sequence"/>
</dbReference>
<dbReference type="CDD" id="cd07818">
    <property type="entry name" value="SRPBCC_1"/>
    <property type="match status" value="1"/>
</dbReference>
<name>I8TBG5_9GAMM</name>
<dbReference type="InterPro" id="IPR019587">
    <property type="entry name" value="Polyketide_cyclase/dehydratase"/>
</dbReference>